<feature type="region of interest" description="Disordered" evidence="1">
    <location>
        <begin position="1"/>
        <end position="25"/>
    </location>
</feature>
<evidence type="ECO:0000313" key="4">
    <source>
        <dbReference type="Proteomes" id="UP001211907"/>
    </source>
</evidence>
<keyword evidence="2" id="KW-0472">Membrane</keyword>
<evidence type="ECO:0000256" key="2">
    <source>
        <dbReference type="SAM" id="Phobius"/>
    </source>
</evidence>
<evidence type="ECO:0000256" key="1">
    <source>
        <dbReference type="SAM" id="MobiDB-lite"/>
    </source>
</evidence>
<protein>
    <submittedName>
        <fullName evidence="3">Uncharacterized protein</fullName>
    </submittedName>
</protein>
<name>A0AAD5SV48_9FUNG</name>
<proteinExistence type="predicted"/>
<feature type="transmembrane region" description="Helical" evidence="2">
    <location>
        <begin position="37"/>
        <end position="56"/>
    </location>
</feature>
<feature type="transmembrane region" description="Helical" evidence="2">
    <location>
        <begin position="212"/>
        <end position="231"/>
    </location>
</feature>
<sequence length="244" mass="27601">MPTQRKKASTTAAAPANKIKKDGKTVKSEPPVITLKVSHLMDSGFMFIIPLVYGYFLGYNPVRLIIGIVYGPFYPTSFYRAWDLVYRFQDLKSKDVMEWDSLPVEGIAAPPKTAMLRWLLRLILRKASGFHVLFSLSTIHNAFIAIPIITFASYYIMLVDKTGITDLQGLYHEVQNMLFAPNEAPAVPLKREETFDEIDARQIKEIREGLDITFGVGAPVAAAAFLVWWLGPRGQAWTEWMWGI</sequence>
<keyword evidence="2" id="KW-1133">Transmembrane helix</keyword>
<comment type="caution">
    <text evidence="3">The sequence shown here is derived from an EMBL/GenBank/DDBJ whole genome shotgun (WGS) entry which is preliminary data.</text>
</comment>
<keyword evidence="4" id="KW-1185">Reference proteome</keyword>
<dbReference type="EMBL" id="JADGJH010001608">
    <property type="protein sequence ID" value="KAJ3111670.1"/>
    <property type="molecule type" value="Genomic_DNA"/>
</dbReference>
<dbReference type="AlphaFoldDB" id="A0AAD5SV48"/>
<dbReference type="Proteomes" id="UP001211907">
    <property type="component" value="Unassembled WGS sequence"/>
</dbReference>
<reference evidence="3" key="1">
    <citation type="submission" date="2020-05" db="EMBL/GenBank/DDBJ databases">
        <title>Phylogenomic resolution of chytrid fungi.</title>
        <authorList>
            <person name="Stajich J.E."/>
            <person name="Amses K."/>
            <person name="Simmons R."/>
            <person name="Seto K."/>
            <person name="Myers J."/>
            <person name="Bonds A."/>
            <person name="Quandt C.A."/>
            <person name="Barry K."/>
            <person name="Liu P."/>
            <person name="Grigoriev I."/>
            <person name="Longcore J.E."/>
            <person name="James T.Y."/>
        </authorList>
    </citation>
    <scope>NUCLEOTIDE SEQUENCE</scope>
    <source>
        <strain evidence="3">JEL0513</strain>
    </source>
</reference>
<keyword evidence="2" id="KW-0812">Transmembrane</keyword>
<feature type="transmembrane region" description="Helical" evidence="2">
    <location>
        <begin position="130"/>
        <end position="157"/>
    </location>
</feature>
<organism evidence="3 4">
    <name type="scientific">Physocladia obscura</name>
    <dbReference type="NCBI Taxonomy" id="109957"/>
    <lineage>
        <taxon>Eukaryota</taxon>
        <taxon>Fungi</taxon>
        <taxon>Fungi incertae sedis</taxon>
        <taxon>Chytridiomycota</taxon>
        <taxon>Chytridiomycota incertae sedis</taxon>
        <taxon>Chytridiomycetes</taxon>
        <taxon>Chytridiales</taxon>
        <taxon>Chytriomycetaceae</taxon>
        <taxon>Physocladia</taxon>
    </lineage>
</organism>
<accession>A0AAD5SV48</accession>
<evidence type="ECO:0000313" key="3">
    <source>
        <dbReference type="EMBL" id="KAJ3111670.1"/>
    </source>
</evidence>
<gene>
    <name evidence="3" type="ORF">HK100_002608</name>
</gene>